<proteinExistence type="predicted"/>
<feature type="transmembrane region" description="Helical" evidence="1">
    <location>
        <begin position="45"/>
        <end position="65"/>
    </location>
</feature>
<organism evidence="2 3">
    <name type="scientific">Micromonospora globbae</name>
    <dbReference type="NCBI Taxonomy" id="1894969"/>
    <lineage>
        <taxon>Bacteria</taxon>
        <taxon>Bacillati</taxon>
        <taxon>Actinomycetota</taxon>
        <taxon>Actinomycetes</taxon>
        <taxon>Micromonosporales</taxon>
        <taxon>Micromonosporaceae</taxon>
        <taxon>Micromonospora</taxon>
    </lineage>
</organism>
<dbReference type="EMBL" id="RAQQ01000001">
    <property type="protein sequence ID" value="RKF29093.1"/>
    <property type="molecule type" value="Genomic_DNA"/>
</dbReference>
<sequence length="163" mass="18047">MARWLARLRAAYGAGPRHLLVLLLCFAVTGWVALRVSGEATWGRMLLWFVGAVIVHDLVLFPVYATADRALRGVLGVRTRPAGDGDTEPDPRRLALLNHVRVPALASALLFLVFLPGLLGWGADTYRAATAQERTPFLLRWLAVSGVLFLLSALLWLLRRARR</sequence>
<accession>A0A420F830</accession>
<dbReference type="AlphaFoldDB" id="A0A420F830"/>
<dbReference type="RefSeq" id="WP_120326332.1">
    <property type="nucleotide sequence ID" value="NZ_JBFANR010000013.1"/>
</dbReference>
<gene>
    <name evidence="2" type="ORF">D7I43_00450</name>
</gene>
<dbReference type="OrthoDB" id="4464568at2"/>
<name>A0A420F830_9ACTN</name>
<keyword evidence="1" id="KW-1133">Transmembrane helix</keyword>
<feature type="transmembrane region" description="Helical" evidence="1">
    <location>
        <begin position="102"/>
        <end position="123"/>
    </location>
</feature>
<keyword evidence="1" id="KW-0472">Membrane</keyword>
<dbReference type="Proteomes" id="UP000285744">
    <property type="component" value="Unassembled WGS sequence"/>
</dbReference>
<reference evidence="2 3" key="1">
    <citation type="journal article" date="2018" name="Int. J. Syst. Evol. Microbiol.">
        <title>Micromonospora globbae sp. nov., an endophytic actinomycete isolated from roots of Globba winitii C. H. Wright.</title>
        <authorList>
            <person name="Kuncharoen N."/>
            <person name="Pittayakhajonwut P."/>
            <person name="Tanasupawat S."/>
        </authorList>
    </citation>
    <scope>NUCLEOTIDE SEQUENCE [LARGE SCALE GENOMIC DNA]</scope>
    <source>
        <strain evidence="2 3">WPS1-2</strain>
    </source>
</reference>
<feature type="transmembrane region" description="Helical" evidence="1">
    <location>
        <begin position="138"/>
        <end position="158"/>
    </location>
</feature>
<evidence type="ECO:0000313" key="2">
    <source>
        <dbReference type="EMBL" id="RKF29093.1"/>
    </source>
</evidence>
<keyword evidence="1" id="KW-0812">Transmembrane</keyword>
<protein>
    <submittedName>
        <fullName evidence="2">Uncharacterized protein</fullName>
    </submittedName>
</protein>
<comment type="caution">
    <text evidence="2">The sequence shown here is derived from an EMBL/GenBank/DDBJ whole genome shotgun (WGS) entry which is preliminary data.</text>
</comment>
<evidence type="ECO:0000313" key="3">
    <source>
        <dbReference type="Proteomes" id="UP000285744"/>
    </source>
</evidence>
<evidence type="ECO:0000256" key="1">
    <source>
        <dbReference type="SAM" id="Phobius"/>
    </source>
</evidence>